<sequence length="149" mass="16750">MQIENQTNEVRIDTSKILRRSQTFMGLAILKFTTIIILIVVGIFILVDQNKSDNSGSKILIAMMAGAWGFITLILVISYVVNLKLIKATNSNSNRILMLVGIIISGIIAWIAFYKWYRAAKNNKFSNLNNGNVNQTLTNSFDSNNMPKY</sequence>
<geneLocation type="plasmid" evidence="2">
    <name>2</name>
</geneLocation>
<keyword evidence="1" id="KW-1133">Transmembrane helix</keyword>
<keyword evidence="2" id="KW-0614">Plasmid</keyword>
<feature type="transmembrane region" description="Helical" evidence="1">
    <location>
        <begin position="59"/>
        <end position="81"/>
    </location>
</feature>
<accession>A0A448ZZF6</accession>
<feature type="transmembrane region" description="Helical" evidence="1">
    <location>
        <begin position="24"/>
        <end position="47"/>
    </location>
</feature>
<organism evidence="2">
    <name type="scientific">Metamycoplasma salivarium</name>
    <name type="common">Mycoplasma salivarium</name>
    <dbReference type="NCBI Taxonomy" id="2124"/>
    <lineage>
        <taxon>Bacteria</taxon>
        <taxon>Bacillati</taxon>
        <taxon>Mycoplasmatota</taxon>
        <taxon>Mycoplasmoidales</taxon>
        <taxon>Metamycoplasmataceae</taxon>
        <taxon>Metamycoplasma</taxon>
    </lineage>
</organism>
<evidence type="ECO:0000256" key="1">
    <source>
        <dbReference type="SAM" id="Phobius"/>
    </source>
</evidence>
<reference evidence="2" key="1">
    <citation type="submission" date="2019-01" db="EMBL/GenBank/DDBJ databases">
        <authorList>
            <consortium name="Pathogen Informatics"/>
        </authorList>
    </citation>
    <scope>NUCLEOTIDE SEQUENCE [LARGE SCALE GENOMIC DNA]</scope>
    <source>
        <strain evidence="2">NCTC10113</strain>
    </source>
</reference>
<evidence type="ECO:0000313" key="2">
    <source>
        <dbReference type="EMBL" id="VEU56612.1"/>
    </source>
</evidence>
<feature type="transmembrane region" description="Helical" evidence="1">
    <location>
        <begin position="96"/>
        <end position="117"/>
    </location>
</feature>
<gene>
    <name evidence="2" type="ORF">NCTC10113_01527</name>
</gene>
<protein>
    <submittedName>
        <fullName evidence="2">Uncharacterized protein</fullName>
    </submittedName>
</protein>
<dbReference type="EMBL" id="LR214939">
    <property type="protein sequence ID" value="VEU56612.1"/>
    <property type="molecule type" value="Genomic_DNA"/>
</dbReference>
<dbReference type="AlphaFoldDB" id="A0A448ZZF6"/>
<name>A0A448ZZF6_METSV</name>
<keyword evidence="1" id="KW-0472">Membrane</keyword>
<dbReference type="RefSeq" id="WP_024543869.1">
    <property type="nucleotide sequence ID" value="NZ_LR214938.2"/>
</dbReference>
<proteinExistence type="predicted"/>
<keyword evidence="1" id="KW-0812">Transmembrane</keyword>